<keyword evidence="2" id="KW-1185">Reference proteome</keyword>
<reference evidence="1 2" key="1">
    <citation type="submission" date="2019-12" db="EMBL/GenBank/DDBJ databases">
        <title>Hymenobacter sp. HMF4947 Genome sequencing and assembly.</title>
        <authorList>
            <person name="Kang H."/>
            <person name="Cha I."/>
            <person name="Kim H."/>
            <person name="Joh K."/>
        </authorList>
    </citation>
    <scope>NUCLEOTIDE SEQUENCE [LARGE SCALE GENOMIC DNA]</scope>
    <source>
        <strain evidence="1 2">HMF4947</strain>
    </source>
</reference>
<evidence type="ECO:0000313" key="2">
    <source>
        <dbReference type="Proteomes" id="UP000441336"/>
    </source>
</evidence>
<comment type="caution">
    <text evidence="1">The sequence shown here is derived from an EMBL/GenBank/DDBJ whole genome shotgun (WGS) entry which is preliminary data.</text>
</comment>
<sequence>MQLAPAHPGTQPDLRADLAEGVLRLNFNGQLLRGYYRCQCLPDGGGQLWLLTPIGYV</sequence>
<name>A0A7K1TGW7_9BACT</name>
<dbReference type="RefSeq" id="WP_157566825.1">
    <property type="nucleotide sequence ID" value="NZ_WQKZ01000003.1"/>
</dbReference>
<dbReference type="AlphaFoldDB" id="A0A7K1TGW7"/>
<gene>
    <name evidence="1" type="ORF">GO988_14945</name>
</gene>
<dbReference type="EMBL" id="WQKZ01000003">
    <property type="protein sequence ID" value="MVN77629.1"/>
    <property type="molecule type" value="Genomic_DNA"/>
</dbReference>
<evidence type="ECO:0000313" key="1">
    <source>
        <dbReference type="EMBL" id="MVN77629.1"/>
    </source>
</evidence>
<dbReference type="Proteomes" id="UP000441336">
    <property type="component" value="Unassembled WGS sequence"/>
</dbReference>
<proteinExistence type="predicted"/>
<accession>A0A7K1TGW7</accession>
<organism evidence="1 2">
    <name type="scientific">Hymenobacter ginkgonis</name>
    <dbReference type="NCBI Taxonomy" id="2682976"/>
    <lineage>
        <taxon>Bacteria</taxon>
        <taxon>Pseudomonadati</taxon>
        <taxon>Bacteroidota</taxon>
        <taxon>Cytophagia</taxon>
        <taxon>Cytophagales</taxon>
        <taxon>Hymenobacteraceae</taxon>
        <taxon>Hymenobacter</taxon>
    </lineage>
</organism>
<protein>
    <submittedName>
        <fullName evidence="1">Uncharacterized protein</fullName>
    </submittedName>
</protein>